<dbReference type="SUPFAM" id="SSF109755">
    <property type="entry name" value="PhoU-like"/>
    <property type="match status" value="1"/>
</dbReference>
<protein>
    <submittedName>
        <fullName evidence="3">Uncharacterized protein</fullName>
    </submittedName>
</protein>
<comment type="caution">
    <text evidence="3">The sequence shown here is derived from an EMBL/GenBank/DDBJ whole genome shotgun (WGS) entry which is preliminary data.</text>
</comment>
<organism evidence="3 4">
    <name type="scientific">Sporomusa sphaeroides DSM 2875</name>
    <dbReference type="NCBI Taxonomy" id="1337886"/>
    <lineage>
        <taxon>Bacteria</taxon>
        <taxon>Bacillati</taxon>
        <taxon>Bacillota</taxon>
        <taxon>Negativicutes</taxon>
        <taxon>Selenomonadales</taxon>
        <taxon>Sporomusaceae</taxon>
        <taxon>Sporomusa</taxon>
    </lineage>
</organism>
<reference evidence="3 4" key="1">
    <citation type="submission" date="2016-01" db="EMBL/GenBank/DDBJ databases">
        <authorList>
            <person name="Brown R."/>
        </authorList>
    </citation>
    <scope>NUCLEOTIDE SEQUENCE [LARGE SCALE GENOMIC DNA]</scope>
    <source>
        <strain evidence="3">Sporomusa sphaeroides DSM 2875</strain>
    </source>
</reference>
<keyword evidence="2" id="KW-0472">Membrane</keyword>
<feature type="coiled-coil region" evidence="1">
    <location>
        <begin position="73"/>
        <end position="139"/>
    </location>
</feature>
<dbReference type="RefSeq" id="WP_075756399.1">
    <property type="nucleotide sequence ID" value="NZ_CP146991.1"/>
</dbReference>
<evidence type="ECO:0000256" key="2">
    <source>
        <dbReference type="SAM" id="Phobius"/>
    </source>
</evidence>
<evidence type="ECO:0000313" key="3">
    <source>
        <dbReference type="EMBL" id="CVK18474.1"/>
    </source>
</evidence>
<sequence>MEWSELYLKWADIVIRLFQVIASWPIAISVIAIIFMRNHKDAIKDLLDRLLEGNGLGLSFRFKDTTPDIIEEVAKTEEKADSKQAEVDKLIQELITKSKLNEQDAEKYRIALSTANKELTNLKVKYSELQNQLETAVLHQQLSVMSNQHLNIFKMLVRSFGRENLNLSINSARNCKKIEEQLSKMLTSPSLRTKLIEMGIVNKEGLLTENGLKQLKIIAQQYPTI</sequence>
<gene>
    <name evidence="3" type="ORF">SSPH_01112</name>
</gene>
<dbReference type="EMBL" id="FCOW01000004">
    <property type="protein sequence ID" value="CVK18474.1"/>
    <property type="molecule type" value="Genomic_DNA"/>
</dbReference>
<dbReference type="Proteomes" id="UP000245702">
    <property type="component" value="Unassembled WGS sequence"/>
</dbReference>
<evidence type="ECO:0000313" key="4">
    <source>
        <dbReference type="Proteomes" id="UP000245702"/>
    </source>
</evidence>
<accession>A0ABP2C539</accession>
<proteinExistence type="predicted"/>
<name>A0ABP2C539_9FIRM</name>
<keyword evidence="1" id="KW-0175">Coiled coil</keyword>
<feature type="transmembrane region" description="Helical" evidence="2">
    <location>
        <begin position="13"/>
        <end position="36"/>
    </location>
</feature>
<keyword evidence="2" id="KW-1133">Transmembrane helix</keyword>
<evidence type="ECO:0000256" key="1">
    <source>
        <dbReference type="SAM" id="Coils"/>
    </source>
</evidence>
<keyword evidence="2" id="KW-0812">Transmembrane</keyword>
<keyword evidence="4" id="KW-1185">Reference proteome</keyword>